<evidence type="ECO:0000256" key="1">
    <source>
        <dbReference type="SAM" id="MobiDB-lite"/>
    </source>
</evidence>
<dbReference type="EMBL" id="JAUEPN010000003">
    <property type="protein sequence ID" value="KAK3297879.1"/>
    <property type="molecule type" value="Genomic_DNA"/>
</dbReference>
<feature type="compositionally biased region" description="Polar residues" evidence="1">
    <location>
        <begin position="86"/>
        <end position="95"/>
    </location>
</feature>
<reference evidence="2" key="2">
    <citation type="submission" date="2023-06" db="EMBL/GenBank/DDBJ databases">
        <authorList>
            <consortium name="Lawrence Berkeley National Laboratory"/>
            <person name="Haridas S."/>
            <person name="Hensen N."/>
            <person name="Bonometti L."/>
            <person name="Westerberg I."/>
            <person name="Brannstrom I.O."/>
            <person name="Guillou S."/>
            <person name="Cros-Aarteil S."/>
            <person name="Calhoun S."/>
            <person name="Kuo A."/>
            <person name="Mondo S."/>
            <person name="Pangilinan J."/>
            <person name="Riley R."/>
            <person name="Labutti K."/>
            <person name="Andreopoulos B."/>
            <person name="Lipzen A."/>
            <person name="Chen C."/>
            <person name="Yanf M."/>
            <person name="Daum C."/>
            <person name="Ng V."/>
            <person name="Clum A."/>
            <person name="Steindorff A."/>
            <person name="Ohm R."/>
            <person name="Martin F."/>
            <person name="Silar P."/>
            <person name="Natvig D."/>
            <person name="Lalanne C."/>
            <person name="Gautier V."/>
            <person name="Ament-Velasquez S.L."/>
            <person name="Kruys A."/>
            <person name="Hutchinson M.I."/>
            <person name="Powell A.J."/>
            <person name="Barry K."/>
            <person name="Miller A.N."/>
            <person name="Grigoriev I.V."/>
            <person name="Debuchy R."/>
            <person name="Gladieux P."/>
            <person name="Thoren M.H."/>
            <person name="Johannesson H."/>
        </authorList>
    </citation>
    <scope>NUCLEOTIDE SEQUENCE</scope>
    <source>
        <strain evidence="2">CBS 168.71</strain>
    </source>
</reference>
<dbReference type="GeneID" id="87835110"/>
<organism evidence="2 3">
    <name type="scientific">Chaetomium fimeti</name>
    <dbReference type="NCBI Taxonomy" id="1854472"/>
    <lineage>
        <taxon>Eukaryota</taxon>
        <taxon>Fungi</taxon>
        <taxon>Dikarya</taxon>
        <taxon>Ascomycota</taxon>
        <taxon>Pezizomycotina</taxon>
        <taxon>Sordariomycetes</taxon>
        <taxon>Sordariomycetidae</taxon>
        <taxon>Sordariales</taxon>
        <taxon>Chaetomiaceae</taxon>
        <taxon>Chaetomium</taxon>
    </lineage>
</organism>
<evidence type="ECO:0000313" key="3">
    <source>
        <dbReference type="Proteomes" id="UP001278766"/>
    </source>
</evidence>
<dbReference type="RefSeq" id="XP_062661393.1">
    <property type="nucleotide sequence ID" value="XM_062798162.1"/>
</dbReference>
<sequence>MDFSGAAEVAASMTEGELTTSGILMLLLSMEKGAAGFFPGDRAVLGSQLPNSRVLSTSSSETPRSIKLKALHKWVTTRSSILHFQSVSGHGSEQTPPGDRSVMSDIDRNSGEVHWRHARFVGTEQARTFPRAPSLPLEISKETVLFGLVSRAVARRGRVGIPDRLSAERIVERCSNIDLFHGVELKGRVPERRVKHSIWLLFCRIPNTPAGRINCPISGDRMCIATQGAFYRTTTHTQIAGLAMASRSFDFFPRTPGSVRDTSYKYVDGNDGVQISRPTRNASEPARDHHQRSGVQTVPVILIEGDLASNYDINMAELR</sequence>
<feature type="region of interest" description="Disordered" evidence="1">
    <location>
        <begin position="86"/>
        <end position="106"/>
    </location>
</feature>
<accession>A0AAE0HJS3</accession>
<comment type="caution">
    <text evidence="2">The sequence shown here is derived from an EMBL/GenBank/DDBJ whole genome shotgun (WGS) entry which is preliminary data.</text>
</comment>
<gene>
    <name evidence="2" type="ORF">B0H64DRAFT_133459</name>
</gene>
<evidence type="ECO:0000313" key="2">
    <source>
        <dbReference type="EMBL" id="KAK3297879.1"/>
    </source>
</evidence>
<keyword evidence="3" id="KW-1185">Reference proteome</keyword>
<reference evidence="2" key="1">
    <citation type="journal article" date="2023" name="Mol. Phylogenet. Evol.">
        <title>Genome-scale phylogeny and comparative genomics of the fungal order Sordariales.</title>
        <authorList>
            <person name="Hensen N."/>
            <person name="Bonometti L."/>
            <person name="Westerberg I."/>
            <person name="Brannstrom I.O."/>
            <person name="Guillou S."/>
            <person name="Cros-Aarteil S."/>
            <person name="Calhoun S."/>
            <person name="Haridas S."/>
            <person name="Kuo A."/>
            <person name="Mondo S."/>
            <person name="Pangilinan J."/>
            <person name="Riley R."/>
            <person name="LaButti K."/>
            <person name="Andreopoulos B."/>
            <person name="Lipzen A."/>
            <person name="Chen C."/>
            <person name="Yan M."/>
            <person name="Daum C."/>
            <person name="Ng V."/>
            <person name="Clum A."/>
            <person name="Steindorff A."/>
            <person name="Ohm R.A."/>
            <person name="Martin F."/>
            <person name="Silar P."/>
            <person name="Natvig D.O."/>
            <person name="Lalanne C."/>
            <person name="Gautier V."/>
            <person name="Ament-Velasquez S.L."/>
            <person name="Kruys A."/>
            <person name="Hutchinson M.I."/>
            <person name="Powell A.J."/>
            <person name="Barry K."/>
            <person name="Miller A.N."/>
            <person name="Grigoriev I.V."/>
            <person name="Debuchy R."/>
            <person name="Gladieux P."/>
            <person name="Hiltunen Thoren M."/>
            <person name="Johannesson H."/>
        </authorList>
    </citation>
    <scope>NUCLEOTIDE SEQUENCE</scope>
    <source>
        <strain evidence="2">CBS 168.71</strain>
    </source>
</reference>
<feature type="region of interest" description="Disordered" evidence="1">
    <location>
        <begin position="270"/>
        <end position="295"/>
    </location>
</feature>
<protein>
    <submittedName>
        <fullName evidence="2">Uncharacterized protein</fullName>
    </submittedName>
</protein>
<dbReference type="Proteomes" id="UP001278766">
    <property type="component" value="Unassembled WGS sequence"/>
</dbReference>
<name>A0AAE0HJS3_9PEZI</name>
<proteinExistence type="predicted"/>
<dbReference type="AlphaFoldDB" id="A0AAE0HJS3"/>